<proteinExistence type="predicted"/>
<dbReference type="GO" id="GO:0000156">
    <property type="term" value="F:phosphorelay response regulator activity"/>
    <property type="evidence" value="ECO:0007669"/>
    <property type="project" value="TreeGrafter"/>
</dbReference>
<evidence type="ECO:0000259" key="4">
    <source>
        <dbReference type="PROSITE" id="PS50110"/>
    </source>
</evidence>
<dbReference type="RefSeq" id="WP_170302374.1">
    <property type="nucleotide sequence ID" value="NZ_AP021875.1"/>
</dbReference>
<evidence type="ECO:0000256" key="1">
    <source>
        <dbReference type="ARBA" id="ARBA00023125"/>
    </source>
</evidence>
<dbReference type="PROSITE" id="PS51371">
    <property type="entry name" value="CBS"/>
    <property type="match status" value="1"/>
</dbReference>
<dbReference type="Pfam" id="PF00571">
    <property type="entry name" value="CBS"/>
    <property type="match status" value="2"/>
</dbReference>
<dbReference type="InterPro" id="IPR039420">
    <property type="entry name" value="WalR-like"/>
</dbReference>
<dbReference type="SUPFAM" id="SSF52172">
    <property type="entry name" value="CheY-like"/>
    <property type="match status" value="1"/>
</dbReference>
<dbReference type="Proteomes" id="UP000427769">
    <property type="component" value="Chromosome"/>
</dbReference>
<accession>A0A5K7Z8U8</accession>
<reference evidence="6 7" key="1">
    <citation type="submission" date="2019-11" db="EMBL/GenBank/DDBJ databases">
        <title>Comparative genomics of hydrocarbon-degrading Desulfosarcina strains.</title>
        <authorList>
            <person name="Watanabe M."/>
            <person name="Kojima H."/>
            <person name="Fukui M."/>
        </authorList>
    </citation>
    <scope>NUCLEOTIDE SEQUENCE [LARGE SCALE GENOMIC DNA]</scope>
    <source>
        <strain evidence="6 7">PP31</strain>
    </source>
</reference>
<dbReference type="AlphaFoldDB" id="A0A5K7Z8U8"/>
<gene>
    <name evidence="6" type="ORF">DSCW_39960</name>
</gene>
<keyword evidence="7" id="KW-1185">Reference proteome</keyword>
<keyword evidence="2" id="KW-0597">Phosphoprotein</keyword>
<dbReference type="GO" id="GO:0005829">
    <property type="term" value="C:cytosol"/>
    <property type="evidence" value="ECO:0007669"/>
    <property type="project" value="TreeGrafter"/>
</dbReference>
<evidence type="ECO:0000313" key="6">
    <source>
        <dbReference type="EMBL" id="BBO76579.1"/>
    </source>
</evidence>
<dbReference type="SUPFAM" id="SSF54631">
    <property type="entry name" value="CBS-domain pair"/>
    <property type="match status" value="1"/>
</dbReference>
<keyword evidence="3" id="KW-0129">CBS domain</keyword>
<evidence type="ECO:0000256" key="2">
    <source>
        <dbReference type="PROSITE-ProRule" id="PRU00169"/>
    </source>
</evidence>
<dbReference type="InterPro" id="IPR000644">
    <property type="entry name" value="CBS_dom"/>
</dbReference>
<sequence length="295" mass="32507">MAEGCDGKEGRRVLLVDDEARFVLQLGKLLKARNFEVATAPDGRQALALMETRRFDAVLLDLRMPELDGMATLARIQQQKHPPAVIILTGHATLESGVEAIRQGAFDYLIKPCSIEDLEAKLNQACEAGQIRRHPVLWPRSVAGELVLEAFRRIADTDPLLEAVSIFNHRLPRMGGETLYIVDGDGRLAGHLSKKDILDRTNGAQGNRISWADLSANPQWLPELTVGDAMIPDTVAVQPETALDQVATIMIAHGFHTLPVADENRRVLGVIQLKDVLVYLDGPRSRMDEDTCSRG</sequence>
<evidence type="ECO:0000259" key="5">
    <source>
        <dbReference type="PROSITE" id="PS51371"/>
    </source>
</evidence>
<dbReference type="PANTHER" id="PTHR48111">
    <property type="entry name" value="REGULATOR OF RPOS"/>
    <property type="match status" value="1"/>
</dbReference>
<protein>
    <recommendedName>
        <fullName evidence="8">Response regulator</fullName>
    </recommendedName>
</protein>
<dbReference type="Pfam" id="PF00072">
    <property type="entry name" value="Response_reg"/>
    <property type="match status" value="1"/>
</dbReference>
<dbReference type="Gene3D" id="3.40.50.2300">
    <property type="match status" value="1"/>
</dbReference>
<organism evidence="6 7">
    <name type="scientific">Desulfosarcina widdelii</name>
    <dbReference type="NCBI Taxonomy" id="947919"/>
    <lineage>
        <taxon>Bacteria</taxon>
        <taxon>Pseudomonadati</taxon>
        <taxon>Thermodesulfobacteriota</taxon>
        <taxon>Desulfobacteria</taxon>
        <taxon>Desulfobacterales</taxon>
        <taxon>Desulfosarcinaceae</taxon>
        <taxon>Desulfosarcina</taxon>
    </lineage>
</organism>
<dbReference type="CDD" id="cd02205">
    <property type="entry name" value="CBS_pair_SF"/>
    <property type="match status" value="1"/>
</dbReference>
<dbReference type="PANTHER" id="PTHR48111:SF50">
    <property type="entry name" value="KDP OPERON TRANSCRIPTIONAL REGULATORY PROTEIN KDPE"/>
    <property type="match status" value="1"/>
</dbReference>
<feature type="domain" description="Response regulatory" evidence="4">
    <location>
        <begin position="12"/>
        <end position="126"/>
    </location>
</feature>
<name>A0A5K7Z8U8_9BACT</name>
<evidence type="ECO:0000256" key="3">
    <source>
        <dbReference type="PROSITE-ProRule" id="PRU00703"/>
    </source>
</evidence>
<dbReference type="InterPro" id="IPR001789">
    <property type="entry name" value="Sig_transdc_resp-reg_receiver"/>
</dbReference>
<dbReference type="KEGG" id="dwd:DSCW_39960"/>
<dbReference type="GO" id="GO:0032993">
    <property type="term" value="C:protein-DNA complex"/>
    <property type="evidence" value="ECO:0007669"/>
    <property type="project" value="TreeGrafter"/>
</dbReference>
<feature type="modified residue" description="4-aspartylphosphate" evidence="2">
    <location>
        <position position="61"/>
    </location>
</feature>
<evidence type="ECO:0000313" key="7">
    <source>
        <dbReference type="Proteomes" id="UP000427769"/>
    </source>
</evidence>
<dbReference type="Gene3D" id="3.10.580.10">
    <property type="entry name" value="CBS-domain"/>
    <property type="match status" value="1"/>
</dbReference>
<keyword evidence="1" id="KW-0238">DNA-binding</keyword>
<feature type="domain" description="CBS" evidence="5">
    <location>
        <begin position="230"/>
        <end position="289"/>
    </location>
</feature>
<dbReference type="InterPro" id="IPR011006">
    <property type="entry name" value="CheY-like_superfamily"/>
</dbReference>
<dbReference type="GO" id="GO:0000976">
    <property type="term" value="F:transcription cis-regulatory region binding"/>
    <property type="evidence" value="ECO:0007669"/>
    <property type="project" value="TreeGrafter"/>
</dbReference>
<dbReference type="InterPro" id="IPR046342">
    <property type="entry name" value="CBS_dom_sf"/>
</dbReference>
<dbReference type="EMBL" id="AP021875">
    <property type="protein sequence ID" value="BBO76579.1"/>
    <property type="molecule type" value="Genomic_DNA"/>
</dbReference>
<dbReference type="SMART" id="SM00116">
    <property type="entry name" value="CBS"/>
    <property type="match status" value="2"/>
</dbReference>
<dbReference type="SMART" id="SM00448">
    <property type="entry name" value="REC"/>
    <property type="match status" value="1"/>
</dbReference>
<dbReference type="PROSITE" id="PS50110">
    <property type="entry name" value="RESPONSE_REGULATORY"/>
    <property type="match status" value="1"/>
</dbReference>
<evidence type="ECO:0008006" key="8">
    <source>
        <dbReference type="Google" id="ProtNLM"/>
    </source>
</evidence>
<dbReference type="GO" id="GO:0006355">
    <property type="term" value="P:regulation of DNA-templated transcription"/>
    <property type="evidence" value="ECO:0007669"/>
    <property type="project" value="TreeGrafter"/>
</dbReference>